<reference evidence="1" key="1">
    <citation type="journal article" date="2020" name="mSystems">
        <title>Genome- and Community-Level Interaction Insights into Carbon Utilization and Element Cycling Functions of Hydrothermarchaeota in Hydrothermal Sediment.</title>
        <authorList>
            <person name="Zhou Z."/>
            <person name="Liu Y."/>
            <person name="Xu W."/>
            <person name="Pan J."/>
            <person name="Luo Z.H."/>
            <person name="Li M."/>
        </authorList>
    </citation>
    <scope>NUCLEOTIDE SEQUENCE [LARGE SCALE GENOMIC DNA]</scope>
    <source>
        <strain evidence="1">SpSt-776</strain>
    </source>
</reference>
<name>A0A7C3WSQ3_9BACT</name>
<dbReference type="AlphaFoldDB" id="A0A7C3WSQ3"/>
<organism evidence="1">
    <name type="scientific">Desulfobacca acetoxidans</name>
    <dbReference type="NCBI Taxonomy" id="60893"/>
    <lineage>
        <taxon>Bacteria</taxon>
        <taxon>Pseudomonadati</taxon>
        <taxon>Thermodesulfobacteriota</taxon>
        <taxon>Desulfobaccia</taxon>
        <taxon>Desulfobaccales</taxon>
        <taxon>Desulfobaccaceae</taxon>
        <taxon>Desulfobacca</taxon>
    </lineage>
</organism>
<comment type="caution">
    <text evidence="1">The sequence shown here is derived from an EMBL/GenBank/DDBJ whole genome shotgun (WGS) entry which is preliminary data.</text>
</comment>
<gene>
    <name evidence="1" type="ORF">ENV62_10020</name>
</gene>
<sequence length="86" mass="9195">MKTGLIVYVVSGTDLPAHLDPADVARSLGQSADQVELVSQDQGFFTVDDAWYFLVTQGCGRVQLLVAGAENGGKWKPLSPAVRLYG</sequence>
<proteinExistence type="predicted"/>
<dbReference type="EMBL" id="DTHB01000053">
    <property type="protein sequence ID" value="HGB15555.1"/>
    <property type="molecule type" value="Genomic_DNA"/>
</dbReference>
<protein>
    <submittedName>
        <fullName evidence="1">Uncharacterized protein</fullName>
    </submittedName>
</protein>
<evidence type="ECO:0000313" key="1">
    <source>
        <dbReference type="EMBL" id="HGB15555.1"/>
    </source>
</evidence>
<accession>A0A7C3WSQ3</accession>